<keyword evidence="5" id="KW-1185">Reference proteome</keyword>
<dbReference type="InterPro" id="IPR011429">
    <property type="entry name" value="Cyt_c_Planctomycete-type"/>
</dbReference>
<dbReference type="PANTHER" id="PTHR35889">
    <property type="entry name" value="CYCLOINULO-OLIGOSACCHARIDE FRUCTANOTRANSFERASE-RELATED"/>
    <property type="match status" value="1"/>
</dbReference>
<dbReference type="Pfam" id="PF07587">
    <property type="entry name" value="PSD1"/>
    <property type="match status" value="1"/>
</dbReference>
<dbReference type="InterPro" id="IPR011444">
    <property type="entry name" value="DUF1549"/>
</dbReference>
<evidence type="ECO:0000259" key="1">
    <source>
        <dbReference type="Pfam" id="PF07583"/>
    </source>
</evidence>
<evidence type="ECO:0000313" key="4">
    <source>
        <dbReference type="EMBL" id="EDM24989.1"/>
    </source>
</evidence>
<dbReference type="AlphaFoldDB" id="A6DTR2"/>
<feature type="domain" description="DUF1553" evidence="2">
    <location>
        <begin position="783"/>
        <end position="1033"/>
    </location>
</feature>
<sequence>MNRFIPLCLLSFTFLLSAEQISSQHLEFFEKKIRPVLAEHCYKCHSIDSEKLKGELLLDSKWGWEKGGDTGQVIIPGNAAESLLINMIHHKPDVEAMPPKNKLSAEQIKDFEKWISLGAPDPRPKKERTKVDPHAYDVEKRKQWWSLKPIKSYQAPQVSNKNWAKQGVDNFILAKLEEKSWQPAAKAEKRDLLKRVYYDLTGLPPTVAEQEAFEKDLSDKAYEKVVDQLLASPRFGEHWARKWMDLMRYAETKAFEMDYTMPHVDRYRDYLIRAFNDDLPYNQMVLEAFAGDIIEPRLDPKTGANESLKGPGFFYLSDGHHGPPDLHLDEVRVFDNIIDVIGKTFQATTISCARCHDHKFDAVAEKDFYSLYGIIASSRRDMRNSVNPNKITPHFGNLKKSKEEIKKALIPVWKNDLVNLEKNLKKIAVGGELSEELTEIKTRLKEKYKNANTGLFPLNIAVIQNQQASQKNWNQLAQMTKLDGETIGGLNSSSKGTWTSNGLSFGLDPKKTGEFVVSNTKDKIIQSFVGDSMAAGDLGSRMDGSLQSDRLILDGKPIYLKVKGRNTTVSLVVNNYELVGYGPTTSVLNKNIDSDEWQLISIPTHLWKGSRAYIDVRLNGLANRPTKFGYHYHHREGSYIAIEKANVAKLEMNMQSPWGALPTVESREQKIELLMARAHQALTNWSHNNLAQGDDRILDYLLTAGLLTNSFEKAPQAKQALLNFRNEINKMPIPEYVRTLSDGKGYDEPVYIRGLHTNLSKEPNPRRFIDGIDPSSLNAKGSGRLEWAQRVLDENNPLTSRVMANRIWYHIFGQGIVSSVDDFGQMGALPSHPELLDFIAQDFVKNNWSVKSLIRKFVLSSTYQMSSVPSSESMEQDPNNIYLQRMSIRRMKAESIRDTILAVSGRLNNQLYGKSVAINLHETPNSRSKPRHSGPMDGQGRRSIYLELRRNFLPGFLTAFDMPNATEPFGKRNVTNVPAQSLTLMNDPFVTEQALVWAKSLLQSKKSFEETVKLMHEQVFCRPASEKELTWAHRTFADIAKTELNQSFEQALKNEKIWQHFCHVMFNRKEMIYKF</sequence>
<dbReference type="OrthoDB" id="127107at2"/>
<evidence type="ECO:0000259" key="2">
    <source>
        <dbReference type="Pfam" id="PF07587"/>
    </source>
</evidence>
<dbReference type="eggNOG" id="COG2010">
    <property type="taxonomic scope" value="Bacteria"/>
</dbReference>
<evidence type="ECO:0000259" key="3">
    <source>
        <dbReference type="Pfam" id="PF07635"/>
    </source>
</evidence>
<protein>
    <recommendedName>
        <fullName evidence="6">Cytochrome c domain-containing protein</fullName>
    </recommendedName>
</protein>
<evidence type="ECO:0000313" key="5">
    <source>
        <dbReference type="Proteomes" id="UP000004947"/>
    </source>
</evidence>
<dbReference type="Pfam" id="PF07635">
    <property type="entry name" value="PSCyt1"/>
    <property type="match status" value="1"/>
</dbReference>
<evidence type="ECO:0008006" key="6">
    <source>
        <dbReference type="Google" id="ProtNLM"/>
    </source>
</evidence>
<proteinExistence type="predicted"/>
<dbReference type="InterPro" id="IPR022655">
    <property type="entry name" value="DUF1553"/>
</dbReference>
<name>A6DTR2_9BACT</name>
<comment type="caution">
    <text evidence="4">The sequence shown here is derived from an EMBL/GenBank/DDBJ whole genome shotgun (WGS) entry which is preliminary data.</text>
</comment>
<reference evidence="4 5" key="1">
    <citation type="journal article" date="2010" name="J. Bacteriol.">
        <title>Genome sequence of Lentisphaera araneosa HTCC2155T, the type species of the order Lentisphaerales in the phylum Lentisphaerae.</title>
        <authorList>
            <person name="Thrash J.C."/>
            <person name="Cho J.C."/>
            <person name="Vergin K.L."/>
            <person name="Morris R.M."/>
            <person name="Giovannoni S.J."/>
        </authorList>
    </citation>
    <scope>NUCLEOTIDE SEQUENCE [LARGE SCALE GENOMIC DNA]</scope>
    <source>
        <strain evidence="4 5">HTCC2155</strain>
    </source>
</reference>
<dbReference type="STRING" id="313628.LNTAR_07986"/>
<accession>A6DTR2</accession>
<feature type="domain" description="DUF1549" evidence="1">
    <location>
        <begin position="168"/>
        <end position="379"/>
    </location>
</feature>
<dbReference type="EMBL" id="ABCK01000040">
    <property type="protein sequence ID" value="EDM24989.1"/>
    <property type="molecule type" value="Genomic_DNA"/>
</dbReference>
<feature type="domain" description="Cytochrome C Planctomycete-type" evidence="3">
    <location>
        <begin position="41"/>
        <end position="100"/>
    </location>
</feature>
<gene>
    <name evidence="4" type="ORF">LNTAR_07986</name>
</gene>
<organism evidence="4 5">
    <name type="scientific">Lentisphaera araneosa HTCC2155</name>
    <dbReference type="NCBI Taxonomy" id="313628"/>
    <lineage>
        <taxon>Bacteria</taxon>
        <taxon>Pseudomonadati</taxon>
        <taxon>Lentisphaerota</taxon>
        <taxon>Lentisphaeria</taxon>
        <taxon>Lentisphaerales</taxon>
        <taxon>Lentisphaeraceae</taxon>
        <taxon>Lentisphaera</taxon>
    </lineage>
</organism>
<dbReference type="RefSeq" id="WP_007281209.1">
    <property type="nucleotide sequence ID" value="NZ_ABCK01000040.1"/>
</dbReference>
<dbReference type="Proteomes" id="UP000004947">
    <property type="component" value="Unassembled WGS sequence"/>
</dbReference>
<dbReference type="PANTHER" id="PTHR35889:SF3">
    <property type="entry name" value="F-BOX DOMAIN-CONTAINING PROTEIN"/>
    <property type="match status" value="1"/>
</dbReference>
<dbReference type="Pfam" id="PF07583">
    <property type="entry name" value="PSCyt2"/>
    <property type="match status" value="1"/>
</dbReference>